<evidence type="ECO:0000256" key="3">
    <source>
        <dbReference type="ARBA" id="ARBA00009266"/>
    </source>
</evidence>
<evidence type="ECO:0000259" key="15">
    <source>
        <dbReference type="SMART" id="SM00014"/>
    </source>
</evidence>
<evidence type="ECO:0000256" key="12">
    <source>
        <dbReference type="PIRSR" id="PIRSR000905-1"/>
    </source>
</evidence>
<dbReference type="InterPro" id="IPR036938">
    <property type="entry name" value="PAP2/HPO_sf"/>
</dbReference>
<dbReference type="SUPFAM" id="SSF48317">
    <property type="entry name" value="Acid phosphatase/Vanadium-dependent haloperoxidase"/>
    <property type="match status" value="1"/>
</dbReference>
<accession>A0A8C8SHU4</accession>
<keyword evidence="5" id="KW-0312">Gluconeogenesis</keyword>
<dbReference type="PANTHER" id="PTHR12591">
    <property type="entry name" value="GLUCOSE-6-PHOSPHATASE"/>
    <property type="match status" value="1"/>
</dbReference>
<proteinExistence type="inferred from homology"/>
<evidence type="ECO:0000313" key="17">
    <source>
        <dbReference type="Proteomes" id="UP000694393"/>
    </source>
</evidence>
<dbReference type="PIRSF" id="PIRSF000905">
    <property type="entry name" value="Glucose-6-phosphatase"/>
    <property type="match status" value="1"/>
</dbReference>
<dbReference type="GO" id="GO:0004346">
    <property type="term" value="F:glucose-6-phosphatase activity"/>
    <property type="evidence" value="ECO:0007669"/>
    <property type="project" value="UniProtKB-EC"/>
</dbReference>
<feature type="active site" description="Proton donor" evidence="12">
    <location>
        <position position="151"/>
    </location>
</feature>
<sequence>MEGEGLVLGPGGASRERYGAGGRMAQWLVHVRGMSQATMEVLYSSGVVFAEMLQTGPPWLEQFWLWVTFLADPKCVFIIFFPLAYFLEQKVGVAVLWIGIIAEWLNIVSKWLLFGERPFWWVYESELSNEKVLLRQFPVSCETGPGSPSGHCMITGAALWPIVTALTALAARHSSSRLVRLTPFMVYFFLLLAVGLSRIFILAHFPHQVVGGIVTGAMLGWMLEACVPAERKLGFYISTSLALVLGAIGLYWGLIALGIDLDWSIRLATKWCLNPEWIRVETRPFASLCRDAASTLGLGLATRSSLYAQVRHEPLGWTQRAAHAGLALAILHGLNAVVQPENIVLWYCLSFLKYASFPWVVAALVPWLLRSLPHAQSRPRAE</sequence>
<evidence type="ECO:0000256" key="5">
    <source>
        <dbReference type="ARBA" id="ARBA00022432"/>
    </source>
</evidence>
<protein>
    <recommendedName>
        <fullName evidence="11">Glucose-6-phosphatase 3</fullName>
        <ecNumber evidence="4">3.1.3.9</ecNumber>
    </recommendedName>
</protein>
<feature type="transmembrane region" description="Helical" evidence="14">
    <location>
        <begin position="153"/>
        <end position="172"/>
    </location>
</feature>
<evidence type="ECO:0000256" key="11">
    <source>
        <dbReference type="ARBA" id="ARBA00039337"/>
    </source>
</evidence>
<comment type="similarity">
    <text evidence="3">Belongs to the glucose-6-phosphatase family.</text>
</comment>
<evidence type="ECO:0000256" key="14">
    <source>
        <dbReference type="SAM" id="Phobius"/>
    </source>
</evidence>
<dbReference type="InterPro" id="IPR000326">
    <property type="entry name" value="PAP2/HPO"/>
</dbReference>
<keyword evidence="7" id="KW-0378">Hydrolase</keyword>
<reference evidence="16" key="1">
    <citation type="submission" date="2025-08" db="UniProtKB">
        <authorList>
            <consortium name="Ensembl"/>
        </authorList>
    </citation>
    <scope>IDENTIFICATION</scope>
</reference>
<feature type="transmembrane region" description="Helical" evidence="14">
    <location>
        <begin position="234"/>
        <end position="259"/>
    </location>
</feature>
<dbReference type="AlphaFoldDB" id="A0A8C8SHU4"/>
<keyword evidence="9 14" id="KW-1133">Transmembrane helix</keyword>
<dbReference type="Ensembl" id="ENSPCET00000021819.1">
    <property type="protein sequence ID" value="ENSPCEP00000021087.1"/>
    <property type="gene ID" value="ENSPCEG00000016256.1"/>
</dbReference>
<name>A0A8C8SHU4_9SAUR</name>
<evidence type="ECO:0000256" key="6">
    <source>
        <dbReference type="ARBA" id="ARBA00022692"/>
    </source>
</evidence>
<dbReference type="GO" id="GO:0005789">
    <property type="term" value="C:endoplasmic reticulum membrane"/>
    <property type="evidence" value="ECO:0007669"/>
    <property type="project" value="UniProtKB-SubCell"/>
</dbReference>
<dbReference type="UniPathway" id="UPA00138"/>
<evidence type="ECO:0000256" key="8">
    <source>
        <dbReference type="ARBA" id="ARBA00022824"/>
    </source>
</evidence>
<evidence type="ECO:0000256" key="7">
    <source>
        <dbReference type="ARBA" id="ARBA00022801"/>
    </source>
</evidence>
<comment type="pathway">
    <text evidence="2">Carbohydrate biosynthesis; gluconeogenesis.</text>
</comment>
<organism evidence="16 17">
    <name type="scientific">Pelusios castaneus</name>
    <name type="common">West African mud turtle</name>
    <dbReference type="NCBI Taxonomy" id="367368"/>
    <lineage>
        <taxon>Eukaryota</taxon>
        <taxon>Metazoa</taxon>
        <taxon>Chordata</taxon>
        <taxon>Craniata</taxon>
        <taxon>Vertebrata</taxon>
        <taxon>Euteleostomi</taxon>
        <taxon>Archelosauria</taxon>
        <taxon>Testudinata</taxon>
        <taxon>Testudines</taxon>
        <taxon>Pleurodira</taxon>
        <taxon>Pelomedusidae</taxon>
        <taxon>Pelusios</taxon>
    </lineage>
</organism>
<dbReference type="Pfam" id="PF01569">
    <property type="entry name" value="PAP2"/>
    <property type="match status" value="1"/>
</dbReference>
<dbReference type="EC" id="3.1.3.9" evidence="4"/>
<dbReference type="GO" id="GO:0051156">
    <property type="term" value="P:glucose 6-phosphate metabolic process"/>
    <property type="evidence" value="ECO:0007669"/>
    <property type="project" value="TreeGrafter"/>
</dbReference>
<evidence type="ECO:0000313" key="16">
    <source>
        <dbReference type="Ensembl" id="ENSPCEP00000021087.1"/>
    </source>
</evidence>
<feature type="transmembrane region" description="Helical" evidence="14">
    <location>
        <begin position="209"/>
        <end position="227"/>
    </location>
</feature>
<dbReference type="FunFam" id="1.20.144.10:FF:000018">
    <property type="entry name" value="Glucose-6-phosphatase"/>
    <property type="match status" value="1"/>
</dbReference>
<feature type="domain" description="Phosphatidic acid phosphatase type 2/haloperoxidase" evidence="15">
    <location>
        <begin position="91"/>
        <end position="224"/>
    </location>
</feature>
<dbReference type="InterPro" id="IPR016275">
    <property type="entry name" value="Glucose-6-phosphatase"/>
</dbReference>
<keyword evidence="17" id="KW-1185">Reference proteome</keyword>
<dbReference type="SMART" id="SM00014">
    <property type="entry name" value="acidPPc"/>
    <property type="match status" value="1"/>
</dbReference>
<feature type="binding site" evidence="13">
    <location>
        <position position="198"/>
    </location>
    <ligand>
        <name>substrate</name>
    </ligand>
</feature>
<comment type="subcellular location">
    <subcellularLocation>
        <location evidence="1">Endoplasmic reticulum membrane</location>
        <topology evidence="1">Multi-pass membrane protein</topology>
    </subcellularLocation>
</comment>
<dbReference type="Gene3D" id="1.20.144.10">
    <property type="entry name" value="Phosphatidic acid phosphatase type 2/haloperoxidase"/>
    <property type="match status" value="1"/>
</dbReference>
<dbReference type="Proteomes" id="UP000694393">
    <property type="component" value="Unplaced"/>
</dbReference>
<dbReference type="GO" id="GO:0006094">
    <property type="term" value="P:gluconeogenesis"/>
    <property type="evidence" value="ECO:0007669"/>
    <property type="project" value="UniProtKB-UniPathway"/>
</dbReference>
<evidence type="ECO:0000256" key="13">
    <source>
        <dbReference type="PIRSR" id="PIRSR000905-2"/>
    </source>
</evidence>
<feature type="transmembrane region" description="Helical" evidence="14">
    <location>
        <begin position="184"/>
        <end position="203"/>
    </location>
</feature>
<evidence type="ECO:0000256" key="1">
    <source>
        <dbReference type="ARBA" id="ARBA00004477"/>
    </source>
</evidence>
<feature type="active site" description="Nucleophile" evidence="12">
    <location>
        <position position="204"/>
    </location>
</feature>
<evidence type="ECO:0000256" key="2">
    <source>
        <dbReference type="ARBA" id="ARBA00004742"/>
    </source>
</evidence>
<keyword evidence="6 14" id="KW-0812">Transmembrane</keyword>
<evidence type="ECO:0000256" key="4">
    <source>
        <dbReference type="ARBA" id="ARBA00012634"/>
    </source>
</evidence>
<keyword evidence="8" id="KW-0256">Endoplasmic reticulum</keyword>
<evidence type="ECO:0000256" key="10">
    <source>
        <dbReference type="ARBA" id="ARBA00023136"/>
    </source>
</evidence>
<reference evidence="16" key="2">
    <citation type="submission" date="2025-09" db="UniProtKB">
        <authorList>
            <consortium name="Ensembl"/>
        </authorList>
    </citation>
    <scope>IDENTIFICATION</scope>
</reference>
<keyword evidence="10 14" id="KW-0472">Membrane</keyword>
<evidence type="ECO:0000256" key="9">
    <source>
        <dbReference type="ARBA" id="ARBA00022989"/>
    </source>
</evidence>
<feature type="binding site" evidence="13">
    <location>
        <position position="117"/>
    </location>
    <ligand>
        <name>substrate</name>
    </ligand>
</feature>
<feature type="transmembrane region" description="Helical" evidence="14">
    <location>
        <begin position="344"/>
        <end position="369"/>
    </location>
</feature>
<feature type="transmembrane region" description="Helical" evidence="14">
    <location>
        <begin position="63"/>
        <end position="87"/>
    </location>
</feature>
<dbReference type="PANTHER" id="PTHR12591:SF2">
    <property type="entry name" value="GLUCOSE-6-PHOSPHATASE 3"/>
    <property type="match status" value="1"/>
</dbReference>
<feature type="transmembrane region" description="Helical" evidence="14">
    <location>
        <begin position="94"/>
        <end position="114"/>
    </location>
</feature>